<keyword evidence="1" id="KW-0175">Coiled coil</keyword>
<evidence type="ECO:0000256" key="2">
    <source>
        <dbReference type="SAM" id="MobiDB-lite"/>
    </source>
</evidence>
<feature type="region of interest" description="Disordered" evidence="2">
    <location>
        <begin position="524"/>
        <end position="563"/>
    </location>
</feature>
<feature type="coiled-coil region" evidence="1">
    <location>
        <begin position="72"/>
        <end position="99"/>
    </location>
</feature>
<accession>A0A7J7MQP7</accession>
<comment type="caution">
    <text evidence="3">The sequence shown here is derived from an EMBL/GenBank/DDBJ whole genome shotgun (WGS) entry which is preliminary data.</text>
</comment>
<dbReference type="OrthoDB" id="848707at2759"/>
<feature type="region of interest" description="Disordered" evidence="2">
    <location>
        <begin position="272"/>
        <end position="315"/>
    </location>
</feature>
<evidence type="ECO:0000313" key="4">
    <source>
        <dbReference type="Proteomes" id="UP000541444"/>
    </source>
</evidence>
<evidence type="ECO:0000313" key="3">
    <source>
        <dbReference type="EMBL" id="KAF6157048.1"/>
    </source>
</evidence>
<name>A0A7J7MQP7_9MAGN</name>
<organism evidence="3 4">
    <name type="scientific">Kingdonia uniflora</name>
    <dbReference type="NCBI Taxonomy" id="39325"/>
    <lineage>
        <taxon>Eukaryota</taxon>
        <taxon>Viridiplantae</taxon>
        <taxon>Streptophyta</taxon>
        <taxon>Embryophyta</taxon>
        <taxon>Tracheophyta</taxon>
        <taxon>Spermatophyta</taxon>
        <taxon>Magnoliopsida</taxon>
        <taxon>Ranunculales</taxon>
        <taxon>Circaeasteraceae</taxon>
        <taxon>Kingdonia</taxon>
    </lineage>
</organism>
<gene>
    <name evidence="3" type="ORF">GIB67_041509</name>
</gene>
<dbReference type="Proteomes" id="UP000541444">
    <property type="component" value="Unassembled WGS sequence"/>
</dbReference>
<proteinExistence type="predicted"/>
<protein>
    <submittedName>
        <fullName evidence="3">Uncharacterized protein</fullName>
    </submittedName>
</protein>
<evidence type="ECO:0000256" key="1">
    <source>
        <dbReference type="SAM" id="Coils"/>
    </source>
</evidence>
<feature type="compositionally biased region" description="Polar residues" evidence="2">
    <location>
        <begin position="272"/>
        <end position="295"/>
    </location>
</feature>
<sequence length="620" mass="70858">MNISVSWDDSDDKHDNNEIHSQVVDNGNFIAYPTFLTCGNSNFDVFELENSDENQCNQEQDEFYDPTLEDLYAQTLAKCMKLEKKVNDVKEKMKSTLDEFRLAKLDVVLSQQKLVKFYHGAKNIDKMLCMRKTDSDKRGLGYEESLSSAKTPQITKFVKATAATSFPKHNIISTTHDHAQRVSCSQIYYYSLCGRKGHIASYCRFVGPYQSYVRPFDGYQYNSNAMSTNVKRENVFRWFAQETTGRRTLQSIWRILRTIFDMARVKRLQEDSSIPNPTNTAKRGRTNRGTWTGPSRTLPRVTSEAGRSNAGARGHYPPNWETLKSSFKFLGYQKEVTLHIAQPCAKYHDISTIFEIFNIHGWTGIMEPKMPFYSRLVQLFYATLRVVQAFGLGEPVDSDVPPLEWPPVLLEFPPKEVMEESLLFRKGRKNVLVGNMIYLVYLYAKGLSVDLALIILHEMFATENSDHQTRLLPYSRFIAQILTDMGYMIRPDEEIGGKNEVINSRYWEKRKKHMIPVLESEIEGDAADSGTESIPARRAARLSTSRTAPTDLPGPSASAPTELVPQDFDALHSYIETRFTRMETQIKSQFHIFTDALSRLQTFMDALSSGPPAPDRDEQS</sequence>
<dbReference type="EMBL" id="JACGCM010001281">
    <property type="protein sequence ID" value="KAF6157048.1"/>
    <property type="molecule type" value="Genomic_DNA"/>
</dbReference>
<keyword evidence="4" id="KW-1185">Reference proteome</keyword>
<dbReference type="AlphaFoldDB" id="A0A7J7MQP7"/>
<reference evidence="3 4" key="1">
    <citation type="journal article" date="2020" name="IScience">
        <title>Genome Sequencing of the Endangered Kingdonia uniflora (Circaeasteraceae, Ranunculales) Reveals Potential Mechanisms of Evolutionary Specialization.</title>
        <authorList>
            <person name="Sun Y."/>
            <person name="Deng T."/>
            <person name="Zhang A."/>
            <person name="Moore M.J."/>
            <person name="Landis J.B."/>
            <person name="Lin N."/>
            <person name="Zhang H."/>
            <person name="Zhang X."/>
            <person name="Huang J."/>
            <person name="Zhang X."/>
            <person name="Sun H."/>
            <person name="Wang H."/>
        </authorList>
    </citation>
    <scope>NUCLEOTIDE SEQUENCE [LARGE SCALE GENOMIC DNA]</scope>
    <source>
        <strain evidence="3">TB1705</strain>
        <tissue evidence="3">Leaf</tissue>
    </source>
</reference>